<dbReference type="HAMAP" id="MF_00530">
    <property type="entry name" value="ATP_synth_epsil_bac"/>
    <property type="match status" value="1"/>
</dbReference>
<accession>A0AAW9RJ81</accession>
<keyword evidence="4 10" id="KW-0813">Transport</keyword>
<comment type="subunit">
    <text evidence="10 11">F-type ATPases have 2 components, CF(1) - the catalytic core - and CF(0) - the membrane proton channel. CF(1) has five subunits: alpha(3), beta(3), gamma(1), delta(1), epsilon(1). CF(0) has three main subunits: a, b and c.</text>
</comment>
<dbReference type="RefSeq" id="WP_340327580.1">
    <property type="nucleotide sequence ID" value="NZ_JAZHOF010000001.1"/>
</dbReference>
<comment type="caution">
    <text evidence="14">The sequence shown here is derived from an EMBL/GenBank/DDBJ whole genome shotgun (WGS) entry which is preliminary data.</text>
</comment>
<evidence type="ECO:0000256" key="9">
    <source>
        <dbReference type="ARBA" id="ARBA00023310"/>
    </source>
</evidence>
<comment type="subcellular location">
    <subcellularLocation>
        <location evidence="10">Cell membrane</location>
        <topology evidence="10">Peripheral membrane protein</topology>
    </subcellularLocation>
    <subcellularLocation>
        <location evidence="2">Endomembrane system</location>
        <topology evidence="2">Peripheral membrane protein</topology>
    </subcellularLocation>
</comment>
<dbReference type="EMBL" id="JAZHOF010000001">
    <property type="protein sequence ID" value="MEJ8569836.1"/>
    <property type="molecule type" value="Genomic_DNA"/>
</dbReference>
<dbReference type="GO" id="GO:0005886">
    <property type="term" value="C:plasma membrane"/>
    <property type="evidence" value="ECO:0007669"/>
    <property type="project" value="UniProtKB-SubCell"/>
</dbReference>
<evidence type="ECO:0000313" key="14">
    <source>
        <dbReference type="EMBL" id="MEJ8569836.1"/>
    </source>
</evidence>
<evidence type="ECO:0000256" key="10">
    <source>
        <dbReference type="HAMAP-Rule" id="MF_00530"/>
    </source>
</evidence>
<proteinExistence type="inferred from homology"/>
<feature type="domain" description="ATP synthase F1 complex delta/epsilon subunit N-terminal" evidence="13">
    <location>
        <begin position="5"/>
        <end position="84"/>
    </location>
</feature>
<dbReference type="Proteomes" id="UP001378188">
    <property type="component" value="Unassembled WGS sequence"/>
</dbReference>
<keyword evidence="15" id="KW-1185">Reference proteome</keyword>
<evidence type="ECO:0000256" key="1">
    <source>
        <dbReference type="ARBA" id="ARBA00003543"/>
    </source>
</evidence>
<keyword evidence="9 10" id="KW-0066">ATP synthesis</keyword>
<evidence type="ECO:0000313" key="15">
    <source>
        <dbReference type="Proteomes" id="UP001378188"/>
    </source>
</evidence>
<evidence type="ECO:0000256" key="7">
    <source>
        <dbReference type="ARBA" id="ARBA00023136"/>
    </source>
</evidence>
<reference evidence="14 15" key="1">
    <citation type="submission" date="2024-02" db="EMBL/GenBank/DDBJ databases">
        <title>Genome analysis and characterization of Microbaculum marinisediminis sp. nov., isolated from marine sediment.</title>
        <authorList>
            <person name="Du Z.-J."/>
            <person name="Ye Y.-Q."/>
            <person name="Zhang Z.-R."/>
            <person name="Yuan S.-M."/>
            <person name="Zhang X.-Y."/>
        </authorList>
    </citation>
    <scope>NUCLEOTIDE SEQUENCE [LARGE SCALE GENOMIC DNA]</scope>
    <source>
        <strain evidence="14 15">SDUM1044001</strain>
    </source>
</reference>
<organism evidence="14 15">
    <name type="scientific">Microbaculum marinum</name>
    <dbReference type="NCBI Taxonomy" id="1764581"/>
    <lineage>
        <taxon>Bacteria</taxon>
        <taxon>Pseudomonadati</taxon>
        <taxon>Pseudomonadota</taxon>
        <taxon>Alphaproteobacteria</taxon>
        <taxon>Hyphomicrobiales</taxon>
        <taxon>Tepidamorphaceae</taxon>
        <taxon>Microbaculum</taxon>
    </lineage>
</organism>
<evidence type="ECO:0000256" key="11">
    <source>
        <dbReference type="RuleBase" id="RU003656"/>
    </source>
</evidence>
<dbReference type="Gene3D" id="2.60.15.10">
    <property type="entry name" value="F0F1 ATP synthase delta/epsilon subunit, N-terminal"/>
    <property type="match status" value="1"/>
</dbReference>
<evidence type="ECO:0000256" key="6">
    <source>
        <dbReference type="ARBA" id="ARBA00023065"/>
    </source>
</evidence>
<evidence type="ECO:0000256" key="3">
    <source>
        <dbReference type="ARBA" id="ARBA00005712"/>
    </source>
</evidence>
<keyword evidence="12" id="KW-0175">Coiled coil</keyword>
<dbReference type="AlphaFoldDB" id="A0AAW9RJ81"/>
<keyword evidence="6 10" id="KW-0406">Ion transport</keyword>
<dbReference type="GO" id="GO:0045259">
    <property type="term" value="C:proton-transporting ATP synthase complex"/>
    <property type="evidence" value="ECO:0007669"/>
    <property type="project" value="UniProtKB-KW"/>
</dbReference>
<dbReference type="CDD" id="cd12152">
    <property type="entry name" value="F1-ATPase_delta"/>
    <property type="match status" value="1"/>
</dbReference>
<dbReference type="NCBIfam" id="TIGR01216">
    <property type="entry name" value="ATP_synt_epsi"/>
    <property type="match status" value="1"/>
</dbReference>
<dbReference type="GO" id="GO:0005524">
    <property type="term" value="F:ATP binding"/>
    <property type="evidence" value="ECO:0007669"/>
    <property type="project" value="UniProtKB-UniRule"/>
</dbReference>
<dbReference type="InterPro" id="IPR036771">
    <property type="entry name" value="ATPsynth_dsu/esu_N"/>
</dbReference>
<dbReference type="PANTHER" id="PTHR13822">
    <property type="entry name" value="ATP SYNTHASE DELTA/EPSILON CHAIN"/>
    <property type="match status" value="1"/>
</dbReference>
<dbReference type="PANTHER" id="PTHR13822:SF10">
    <property type="entry name" value="ATP SYNTHASE EPSILON CHAIN, CHLOROPLASTIC"/>
    <property type="match status" value="1"/>
</dbReference>
<keyword evidence="10" id="KW-1003">Cell membrane</keyword>
<comment type="similarity">
    <text evidence="3 10 11">Belongs to the ATPase epsilon chain family.</text>
</comment>
<gene>
    <name evidence="10" type="primary">atpC</name>
    <name evidence="14" type="ORF">V3328_00010</name>
</gene>
<comment type="function">
    <text evidence="1 10">Produces ATP from ADP in the presence of a proton gradient across the membrane.</text>
</comment>
<dbReference type="SUPFAM" id="SSF51344">
    <property type="entry name" value="Epsilon subunit of F1F0-ATP synthase N-terminal domain"/>
    <property type="match status" value="1"/>
</dbReference>
<dbReference type="GO" id="GO:0046933">
    <property type="term" value="F:proton-transporting ATP synthase activity, rotational mechanism"/>
    <property type="evidence" value="ECO:0007669"/>
    <property type="project" value="UniProtKB-UniRule"/>
</dbReference>
<dbReference type="Pfam" id="PF02823">
    <property type="entry name" value="ATP-synt_DE_N"/>
    <property type="match status" value="1"/>
</dbReference>
<dbReference type="InterPro" id="IPR020546">
    <property type="entry name" value="ATP_synth_F1_dsu/esu_N"/>
</dbReference>
<evidence type="ECO:0000256" key="12">
    <source>
        <dbReference type="SAM" id="Coils"/>
    </source>
</evidence>
<feature type="coiled-coil region" evidence="12">
    <location>
        <begin position="92"/>
        <end position="126"/>
    </location>
</feature>
<evidence type="ECO:0000259" key="13">
    <source>
        <dbReference type="Pfam" id="PF02823"/>
    </source>
</evidence>
<keyword evidence="5 10" id="KW-0375">Hydrogen ion transport</keyword>
<name>A0AAW9RJ81_9HYPH</name>
<evidence type="ECO:0000256" key="4">
    <source>
        <dbReference type="ARBA" id="ARBA00022448"/>
    </source>
</evidence>
<evidence type="ECO:0000256" key="8">
    <source>
        <dbReference type="ARBA" id="ARBA00023196"/>
    </source>
</evidence>
<sequence>MADTFQFELVSPERLLISEEVTQVDVPGAEGDFGVLANHAPAISTLRAGVLMVRGESGADRHVFVRGGFAEVRPDLLTVLAEQAIPLEDIDEAVLAQEVKNAEEDVADAKDDVTRLKAELHLARLNEVFAALRSAGHA</sequence>
<dbReference type="GO" id="GO:0012505">
    <property type="term" value="C:endomembrane system"/>
    <property type="evidence" value="ECO:0007669"/>
    <property type="project" value="UniProtKB-SubCell"/>
</dbReference>
<dbReference type="NCBIfam" id="NF001851">
    <property type="entry name" value="PRK00571.2-4"/>
    <property type="match status" value="1"/>
</dbReference>
<keyword evidence="7 10" id="KW-0472">Membrane</keyword>
<evidence type="ECO:0000256" key="2">
    <source>
        <dbReference type="ARBA" id="ARBA00004184"/>
    </source>
</evidence>
<keyword evidence="8 10" id="KW-0139">CF(1)</keyword>
<evidence type="ECO:0000256" key="5">
    <source>
        <dbReference type="ARBA" id="ARBA00022781"/>
    </source>
</evidence>
<dbReference type="InterPro" id="IPR001469">
    <property type="entry name" value="ATP_synth_F1_dsu/esu"/>
</dbReference>
<protein>
    <recommendedName>
        <fullName evidence="10">ATP synthase epsilon chain</fullName>
    </recommendedName>
    <alternativeName>
        <fullName evidence="10">ATP synthase F1 sector epsilon subunit</fullName>
    </alternativeName>
    <alternativeName>
        <fullName evidence="10">F-ATPase epsilon subunit</fullName>
    </alternativeName>
</protein>